<dbReference type="Proteomes" id="UP000189286">
    <property type="component" value="Unassembled WGS sequence"/>
</dbReference>
<feature type="domain" description="HTH hxlR-type" evidence="5">
    <location>
        <begin position="37"/>
        <end position="135"/>
    </location>
</feature>
<dbReference type="Pfam" id="PF01638">
    <property type="entry name" value="HxlR"/>
    <property type="match status" value="1"/>
</dbReference>
<evidence type="ECO:0000313" key="6">
    <source>
        <dbReference type="EMBL" id="ONK02102.1"/>
    </source>
</evidence>
<accession>A0A1V2R038</accession>
<evidence type="ECO:0000256" key="3">
    <source>
        <dbReference type="ARBA" id="ARBA00023163"/>
    </source>
</evidence>
<feature type="compositionally biased region" description="Polar residues" evidence="4">
    <location>
        <begin position="1"/>
        <end position="22"/>
    </location>
</feature>
<comment type="caution">
    <text evidence="6">The sequence shown here is derived from an EMBL/GenBank/DDBJ whole genome shotgun (WGS) entry which is preliminary data.</text>
</comment>
<dbReference type="EMBL" id="MPUJ01000018">
    <property type="protein sequence ID" value="ONK02102.1"/>
    <property type="molecule type" value="Genomic_DNA"/>
</dbReference>
<evidence type="ECO:0000256" key="1">
    <source>
        <dbReference type="ARBA" id="ARBA00023015"/>
    </source>
</evidence>
<reference evidence="7" key="1">
    <citation type="submission" date="2016-11" db="EMBL/GenBank/DDBJ databases">
        <authorList>
            <person name="Panda P."/>
            <person name="Visnovsky S."/>
            <person name="Pitman A."/>
        </authorList>
    </citation>
    <scope>NUCLEOTIDE SEQUENCE [LARGE SCALE GENOMIC DNA]</scope>
    <source>
        <strain evidence="7">ICMP 9972</strain>
    </source>
</reference>
<dbReference type="OrthoDB" id="9807069at2"/>
<keyword evidence="2" id="KW-0238">DNA-binding</keyword>
<dbReference type="Gene3D" id="1.10.10.10">
    <property type="entry name" value="Winged helix-like DNA-binding domain superfamily/Winged helix DNA-binding domain"/>
    <property type="match status" value="1"/>
</dbReference>
<keyword evidence="1" id="KW-0805">Transcription regulation</keyword>
<gene>
    <name evidence="6" type="ORF">BSK71_19020</name>
</gene>
<name>A0A1V2R038_9GAMM</name>
<evidence type="ECO:0000256" key="2">
    <source>
        <dbReference type="ARBA" id="ARBA00023125"/>
    </source>
</evidence>
<dbReference type="InterPro" id="IPR036388">
    <property type="entry name" value="WH-like_DNA-bd_sf"/>
</dbReference>
<dbReference type="PANTHER" id="PTHR33204:SF18">
    <property type="entry name" value="TRANSCRIPTIONAL REGULATORY PROTEIN"/>
    <property type="match status" value="1"/>
</dbReference>
<dbReference type="PROSITE" id="PS51118">
    <property type="entry name" value="HTH_HXLR"/>
    <property type="match status" value="1"/>
</dbReference>
<proteinExistence type="predicted"/>
<dbReference type="SUPFAM" id="SSF46785">
    <property type="entry name" value="Winged helix' DNA-binding domain"/>
    <property type="match status" value="1"/>
</dbReference>
<dbReference type="GO" id="GO:0003677">
    <property type="term" value="F:DNA binding"/>
    <property type="evidence" value="ECO:0007669"/>
    <property type="project" value="UniProtKB-KW"/>
</dbReference>
<protein>
    <submittedName>
        <fullName evidence="6">MarR family transcriptional regulator</fullName>
    </submittedName>
</protein>
<dbReference type="InterPro" id="IPR002577">
    <property type="entry name" value="HTH_HxlR"/>
</dbReference>
<sequence length="146" mass="16857">MQPGHTTMTNDAFTDDTVSQKASPAENPDDAAFDHPCPIRDVLDRIGDRWSLLILEALAQKTLRFNELHRHIDDISRQMLSRTLKRLDADGFIHRTLYAEVPPRVEYTLTPLGHSFLQPMQLLIQWADQNHAEICRSRRQARQSKD</sequence>
<evidence type="ECO:0000259" key="5">
    <source>
        <dbReference type="PROSITE" id="PS51118"/>
    </source>
</evidence>
<organism evidence="6 7">
    <name type="scientific">Pectobacterium actinidiae</name>
    <dbReference type="NCBI Taxonomy" id="1507808"/>
    <lineage>
        <taxon>Bacteria</taxon>
        <taxon>Pseudomonadati</taxon>
        <taxon>Pseudomonadota</taxon>
        <taxon>Gammaproteobacteria</taxon>
        <taxon>Enterobacterales</taxon>
        <taxon>Pectobacteriaceae</taxon>
        <taxon>Pectobacterium</taxon>
    </lineage>
</organism>
<evidence type="ECO:0000256" key="4">
    <source>
        <dbReference type="SAM" id="MobiDB-lite"/>
    </source>
</evidence>
<dbReference type="AlphaFoldDB" id="A0A1V2R038"/>
<evidence type="ECO:0000313" key="7">
    <source>
        <dbReference type="Proteomes" id="UP000189286"/>
    </source>
</evidence>
<keyword evidence="3" id="KW-0804">Transcription</keyword>
<dbReference type="PANTHER" id="PTHR33204">
    <property type="entry name" value="TRANSCRIPTIONAL REGULATOR, MARR FAMILY"/>
    <property type="match status" value="1"/>
</dbReference>
<feature type="region of interest" description="Disordered" evidence="4">
    <location>
        <begin position="1"/>
        <end position="33"/>
    </location>
</feature>
<dbReference type="InterPro" id="IPR036390">
    <property type="entry name" value="WH_DNA-bd_sf"/>
</dbReference>